<name>A0ABX5MPE5_9BURK</name>
<evidence type="ECO:0000313" key="2">
    <source>
        <dbReference type="Proteomes" id="UP000247515"/>
    </source>
</evidence>
<organism evidence="1 2">
    <name type="scientific">Paraburkholderia tropica</name>
    <dbReference type="NCBI Taxonomy" id="92647"/>
    <lineage>
        <taxon>Bacteria</taxon>
        <taxon>Pseudomonadati</taxon>
        <taxon>Pseudomonadota</taxon>
        <taxon>Betaproteobacteria</taxon>
        <taxon>Burkholderiales</taxon>
        <taxon>Burkholderiaceae</taxon>
        <taxon>Paraburkholderia</taxon>
    </lineage>
</organism>
<protein>
    <recommendedName>
        <fullName evidence="3">Secreted protein</fullName>
    </recommendedName>
</protein>
<dbReference type="EMBL" id="QJJV01000017">
    <property type="protein sequence ID" value="PXX12531.1"/>
    <property type="molecule type" value="Genomic_DNA"/>
</dbReference>
<reference evidence="1 2" key="1">
    <citation type="submission" date="2018-05" db="EMBL/GenBank/DDBJ databases">
        <title>Genomic Encyclopedia of Type Strains, Phase IV (KMG-V): Genome sequencing to study the core and pangenomes of soil and plant-associated prokaryotes.</title>
        <authorList>
            <person name="Whitman W."/>
        </authorList>
    </citation>
    <scope>NUCLEOTIDE SEQUENCE [LARGE SCALE GENOMIC DNA]</scope>
    <source>
        <strain evidence="1 2">SIr-6563</strain>
    </source>
</reference>
<keyword evidence="2" id="KW-1185">Reference proteome</keyword>
<sequence length="72" mass="8172">MATTSLNIVQRIGGPTMTPLCATFLAWKLRSPSLAMQFQARMGGRFWFSAVFTHSHFSRRFNCHSPGRRVDP</sequence>
<gene>
    <name evidence="1" type="ORF">C7400_117135</name>
</gene>
<dbReference type="Proteomes" id="UP000247515">
    <property type="component" value="Unassembled WGS sequence"/>
</dbReference>
<evidence type="ECO:0008006" key="3">
    <source>
        <dbReference type="Google" id="ProtNLM"/>
    </source>
</evidence>
<accession>A0ABX5MPE5</accession>
<proteinExistence type="predicted"/>
<comment type="caution">
    <text evidence="1">The sequence shown here is derived from an EMBL/GenBank/DDBJ whole genome shotgun (WGS) entry which is preliminary data.</text>
</comment>
<evidence type="ECO:0000313" key="1">
    <source>
        <dbReference type="EMBL" id="PXX12531.1"/>
    </source>
</evidence>